<reference evidence="2 3" key="1">
    <citation type="submission" date="2019-03" db="EMBL/GenBank/DDBJ databases">
        <authorList>
            <person name="He R.-H."/>
        </authorList>
    </citation>
    <scope>NUCLEOTIDE SEQUENCE [LARGE SCALE GENOMIC DNA]</scope>
    <source>
        <strain evidence="3">SH 714</strain>
    </source>
</reference>
<comment type="caution">
    <text evidence="2">The sequence shown here is derived from an EMBL/GenBank/DDBJ whole genome shotgun (WGS) entry which is preliminary data.</text>
</comment>
<evidence type="ECO:0000259" key="1">
    <source>
        <dbReference type="PROSITE" id="PS50965"/>
    </source>
</evidence>
<dbReference type="PROSITE" id="PS50965">
    <property type="entry name" value="NERD"/>
    <property type="match status" value="1"/>
</dbReference>
<sequence length="339" mass="40417">MGQSLEVPISLLRTIAFNFNMDANHINQQSIKQDLAKYISGYRGEKSIKYFMYNIINKNYKVFHNARLFTKGQNFEIDVLMITDQFLSIIDVKNTSGNIRFDHEFGAMYQKYQGKEKVYQDPIEQVNRHKRLLEIWLNERGYKIPIETLVCFVNKHAILERGQSPVDPRIIYGYKLAQKYKELQEKYQNHPSKILTNKLINQLTEESNPLDQELFKKYGMNKEDFKPGVICSQCLKKTVKRQRHHWICAECGFTDHEAPIRALKDYFLIFGPKITNEQARQWLNENNADYVKRLLDKWSVRKEGTGRSLVYYLDFDYQTDFEYLLNYLEKHFKRPENKF</sequence>
<proteinExistence type="predicted"/>
<evidence type="ECO:0000313" key="3">
    <source>
        <dbReference type="Proteomes" id="UP000297975"/>
    </source>
</evidence>
<dbReference type="RefSeq" id="WP_134340478.1">
    <property type="nucleotide sequence ID" value="NZ_SOPW01000011.1"/>
</dbReference>
<keyword evidence="3" id="KW-1185">Reference proteome</keyword>
<protein>
    <submittedName>
        <fullName evidence="2">NERD domain-containing protein</fullName>
    </submittedName>
</protein>
<accession>A0A4Y8IFX8</accession>
<dbReference type="InterPro" id="IPR011528">
    <property type="entry name" value="NERD"/>
</dbReference>
<dbReference type="Proteomes" id="UP000297975">
    <property type="component" value="Unassembled WGS sequence"/>
</dbReference>
<name>A0A4Y8IFX8_9BACI</name>
<dbReference type="OrthoDB" id="569879at2"/>
<organism evidence="2 3">
    <name type="scientific">Filobacillus milosensis</name>
    <dbReference type="NCBI Taxonomy" id="94137"/>
    <lineage>
        <taxon>Bacteria</taxon>
        <taxon>Bacillati</taxon>
        <taxon>Bacillota</taxon>
        <taxon>Bacilli</taxon>
        <taxon>Bacillales</taxon>
        <taxon>Bacillaceae</taxon>
        <taxon>Filobacillus</taxon>
    </lineage>
</organism>
<dbReference type="InterPro" id="IPR011335">
    <property type="entry name" value="Restrct_endonuc-II-like"/>
</dbReference>
<feature type="domain" description="NERD" evidence="1">
    <location>
        <begin position="40"/>
        <end position="156"/>
    </location>
</feature>
<evidence type="ECO:0000313" key="2">
    <source>
        <dbReference type="EMBL" id="TFB19235.1"/>
    </source>
</evidence>
<dbReference type="SUPFAM" id="SSF52980">
    <property type="entry name" value="Restriction endonuclease-like"/>
    <property type="match status" value="1"/>
</dbReference>
<dbReference type="AlphaFoldDB" id="A0A4Y8IFX8"/>
<gene>
    <name evidence="2" type="ORF">E3U55_10985</name>
</gene>
<dbReference type="Pfam" id="PF08378">
    <property type="entry name" value="NERD"/>
    <property type="match status" value="1"/>
</dbReference>
<dbReference type="EMBL" id="SOPW01000011">
    <property type="protein sequence ID" value="TFB19235.1"/>
    <property type="molecule type" value="Genomic_DNA"/>
</dbReference>